<keyword evidence="3 12" id="KW-0813">Transport</keyword>
<dbReference type="EMBL" id="AJWK01010382">
    <property type="status" value="NOT_ANNOTATED_CDS"/>
    <property type="molecule type" value="Genomic_DNA"/>
</dbReference>
<evidence type="ECO:0000313" key="14">
    <source>
        <dbReference type="EnsemblMetazoa" id="LLOJ003220-PA"/>
    </source>
</evidence>
<dbReference type="Pfam" id="PF00858">
    <property type="entry name" value="ASC"/>
    <property type="match status" value="1"/>
</dbReference>
<keyword evidence="15" id="KW-1185">Reference proteome</keyword>
<keyword evidence="9" id="KW-0472">Membrane</keyword>
<evidence type="ECO:0000256" key="9">
    <source>
        <dbReference type="ARBA" id="ARBA00023136"/>
    </source>
</evidence>
<protein>
    <submittedName>
        <fullName evidence="13">Putative sodium channel protein nach rhagoletis zephyria</fullName>
    </submittedName>
</protein>
<dbReference type="Gene3D" id="1.10.287.820">
    <property type="entry name" value="Acid-sensing ion channel domain"/>
    <property type="match status" value="1"/>
</dbReference>
<keyword evidence="4 12" id="KW-0894">Sodium channel</keyword>
<dbReference type="InterPro" id="IPR001873">
    <property type="entry name" value="ENaC"/>
</dbReference>
<evidence type="ECO:0000256" key="7">
    <source>
        <dbReference type="ARBA" id="ARBA00023053"/>
    </source>
</evidence>
<dbReference type="PANTHER" id="PTHR11690">
    <property type="entry name" value="AMILORIDE-SENSITIVE SODIUM CHANNEL-RELATED"/>
    <property type="match status" value="1"/>
</dbReference>
<keyword evidence="5 12" id="KW-0812">Transmembrane</keyword>
<evidence type="ECO:0000256" key="12">
    <source>
        <dbReference type="RuleBase" id="RU000679"/>
    </source>
</evidence>
<keyword evidence="7" id="KW-0915">Sodium</keyword>
<reference evidence="13" key="2">
    <citation type="journal article" date="2020" name="BMC">
        <title>Leishmania infection induces a limited differential gene expression in the sand fly midgut.</title>
        <authorList>
            <person name="Coutinho-Abreu I.V."/>
            <person name="Serafim T.D."/>
            <person name="Meneses C."/>
            <person name="Kamhawi S."/>
            <person name="Oliveira F."/>
            <person name="Valenzuela J.G."/>
        </authorList>
    </citation>
    <scope>NUCLEOTIDE SEQUENCE</scope>
    <source>
        <strain evidence="13">Jacobina</strain>
        <tissue evidence="13">Midgut</tissue>
    </source>
</reference>
<evidence type="ECO:0000256" key="3">
    <source>
        <dbReference type="ARBA" id="ARBA00022448"/>
    </source>
</evidence>
<dbReference type="GO" id="GO:0005886">
    <property type="term" value="C:plasma membrane"/>
    <property type="evidence" value="ECO:0007669"/>
    <property type="project" value="TreeGrafter"/>
</dbReference>
<accession>A0A1B0FV54</accession>
<keyword evidence="10 12" id="KW-0739">Sodium transport</keyword>
<evidence type="ECO:0000313" key="15">
    <source>
        <dbReference type="Proteomes" id="UP000092461"/>
    </source>
</evidence>
<dbReference type="VEuPathDB" id="VectorBase:LLONM1_004725"/>
<dbReference type="EMBL" id="GITU01008533">
    <property type="protein sequence ID" value="MBC1177236.1"/>
    <property type="molecule type" value="Transcribed_RNA"/>
</dbReference>
<evidence type="ECO:0000256" key="5">
    <source>
        <dbReference type="ARBA" id="ARBA00022692"/>
    </source>
</evidence>
<dbReference type="GO" id="GO:0015280">
    <property type="term" value="F:ligand-gated sodium channel activity"/>
    <property type="evidence" value="ECO:0007669"/>
    <property type="project" value="TreeGrafter"/>
</dbReference>
<name>A0A1B0FV54_LUTLO</name>
<dbReference type="Proteomes" id="UP000092461">
    <property type="component" value="Unassembled WGS sequence"/>
</dbReference>
<keyword evidence="11 12" id="KW-0407">Ion channel</keyword>
<dbReference type="VEuPathDB" id="VectorBase:LLOJ003220"/>
<evidence type="ECO:0000256" key="4">
    <source>
        <dbReference type="ARBA" id="ARBA00022461"/>
    </source>
</evidence>
<comment type="similarity">
    <text evidence="2 12">Belongs to the amiloride-sensitive sodium channel (TC 1.A.6) family.</text>
</comment>
<dbReference type="EMBL" id="AJWK01010383">
    <property type="status" value="NOT_ANNOTATED_CDS"/>
    <property type="molecule type" value="Genomic_DNA"/>
</dbReference>
<evidence type="ECO:0000313" key="13">
    <source>
        <dbReference type="EMBL" id="MBC1177236.1"/>
    </source>
</evidence>
<dbReference type="EnsemblMetazoa" id="LLOJ003220-RA">
    <property type="protein sequence ID" value="LLOJ003220-PA"/>
    <property type="gene ID" value="LLOJ003220"/>
</dbReference>
<keyword evidence="8 12" id="KW-0406">Ion transport</keyword>
<evidence type="ECO:0000256" key="10">
    <source>
        <dbReference type="ARBA" id="ARBA00023201"/>
    </source>
</evidence>
<evidence type="ECO:0000256" key="6">
    <source>
        <dbReference type="ARBA" id="ARBA00022989"/>
    </source>
</evidence>
<dbReference type="AlphaFoldDB" id="A0A1B0FV54"/>
<reference evidence="15" key="1">
    <citation type="submission" date="2012-05" db="EMBL/GenBank/DDBJ databases">
        <title>Whole Genome Assembly of Lutzomyia longipalpis.</title>
        <authorList>
            <person name="Richards S."/>
            <person name="Qu C."/>
            <person name="Dillon R."/>
            <person name="Worley K."/>
            <person name="Scherer S."/>
            <person name="Batterton M."/>
            <person name="Taylor A."/>
            <person name="Hawes A."/>
            <person name="Hernandez B."/>
            <person name="Kovar C."/>
            <person name="Mandapat C."/>
            <person name="Pham C."/>
            <person name="Qu C."/>
            <person name="Jing C."/>
            <person name="Bess C."/>
            <person name="Bandaranaike D."/>
            <person name="Ngo D."/>
            <person name="Ongeri F."/>
            <person name="Arias F."/>
            <person name="Lara F."/>
            <person name="Weissenberger G."/>
            <person name="Kamau G."/>
            <person name="Han H."/>
            <person name="Shen H."/>
            <person name="Dinh H."/>
            <person name="Khalil I."/>
            <person name="Jones J."/>
            <person name="Shafer J."/>
            <person name="Jayaseelan J."/>
            <person name="Quiroz J."/>
            <person name="Blankenburg K."/>
            <person name="Nguyen L."/>
            <person name="Jackson L."/>
            <person name="Francisco L."/>
            <person name="Tang L.-Y."/>
            <person name="Pu L.-L."/>
            <person name="Perales L."/>
            <person name="Lorensuhewa L."/>
            <person name="Munidasa M."/>
            <person name="Coyle M."/>
            <person name="Taylor M."/>
            <person name="Puazo M."/>
            <person name="Firestine M."/>
            <person name="Scheel M."/>
            <person name="Javaid M."/>
            <person name="Wang M."/>
            <person name="Li M."/>
            <person name="Tabassum N."/>
            <person name="Saada N."/>
            <person name="Osuji N."/>
            <person name="Aqrawi P."/>
            <person name="Fu Q."/>
            <person name="Thornton R."/>
            <person name="Raj R."/>
            <person name="Goodspeed R."/>
            <person name="Mata R."/>
            <person name="Najjar R."/>
            <person name="Gubbala S."/>
            <person name="Lee S."/>
            <person name="Denson S."/>
            <person name="Patil S."/>
            <person name="Macmil S."/>
            <person name="Qi S."/>
            <person name="Matskevitch T."/>
            <person name="Palculict T."/>
            <person name="Mathew T."/>
            <person name="Vee V."/>
            <person name="Velamala V."/>
            <person name="Korchina V."/>
            <person name="Cai W."/>
            <person name="Liu W."/>
            <person name="Dai W."/>
            <person name="Zou X."/>
            <person name="Zhu Y."/>
            <person name="Zhang Y."/>
            <person name="Wu Y.-Q."/>
            <person name="Xin Y."/>
            <person name="Nazarath L."/>
            <person name="Kovar C."/>
            <person name="Han Y."/>
            <person name="Muzny D."/>
            <person name="Gibbs R."/>
        </authorList>
    </citation>
    <scope>NUCLEOTIDE SEQUENCE [LARGE SCALE GENOMIC DNA]</scope>
    <source>
        <strain evidence="15">Jacobina</strain>
    </source>
</reference>
<keyword evidence="6" id="KW-1133">Transmembrane helix</keyword>
<sequence length="487" mass="56057">MSLKELLCSIWRFFLKLYFGYLRRMNEVSQTHGVNYILDERLHPLERLVWVVIVISAFCGAISIGSNQLGRYNANPTVISLERDYHDWNGTMPAVTFCYVDRLSPEAVEVFLETKWNITPSHKEYPFFSRFIESVSNISVMNLQAFDEFAFDEQLRSADFLEITKAAFDEFAFDEQLRSADFLEITKAVVPIFEQYISNFDRTAQLDAVPIVTEKGLCYSVNSPLTPIFSVANRKPHQENEIPVREPLSCKYTKNQCFLKIDVYGFRLSSVFVHSPFEIPLGDTQAPSLEPTDEITATYRIIETTADDSVRELSVSQRNCLFYDEKIRRLPSYSLNLCTMECRARAALNACGCKPFFYPFVQGPDCNVEGIFCLNRLSWPERTKGTCDCPKPCLDLLYIPNSYKVESWDVGEEGIPFAQKSTFRLEILPAKMRNRREVLFTFEDLLVSLGAATSLFIGISFYNMLHGLLLHFELVIEIIQWCRGRRS</sequence>
<proteinExistence type="inferred from homology"/>
<evidence type="ECO:0000256" key="8">
    <source>
        <dbReference type="ARBA" id="ARBA00023065"/>
    </source>
</evidence>
<evidence type="ECO:0000256" key="2">
    <source>
        <dbReference type="ARBA" id="ARBA00007193"/>
    </source>
</evidence>
<dbReference type="PANTHER" id="PTHR11690:SF285">
    <property type="entry name" value="PICKPOCKET 3"/>
    <property type="match status" value="1"/>
</dbReference>
<reference evidence="14" key="3">
    <citation type="submission" date="2020-05" db="UniProtKB">
        <authorList>
            <consortium name="EnsemblMetazoa"/>
        </authorList>
    </citation>
    <scope>IDENTIFICATION</scope>
    <source>
        <strain evidence="14">Jacobina</strain>
    </source>
</reference>
<evidence type="ECO:0000256" key="11">
    <source>
        <dbReference type="ARBA" id="ARBA00023303"/>
    </source>
</evidence>
<organism evidence="14 15">
    <name type="scientific">Lutzomyia longipalpis</name>
    <name type="common">Sand fly</name>
    <dbReference type="NCBI Taxonomy" id="7200"/>
    <lineage>
        <taxon>Eukaryota</taxon>
        <taxon>Metazoa</taxon>
        <taxon>Ecdysozoa</taxon>
        <taxon>Arthropoda</taxon>
        <taxon>Hexapoda</taxon>
        <taxon>Insecta</taxon>
        <taxon>Pterygota</taxon>
        <taxon>Neoptera</taxon>
        <taxon>Endopterygota</taxon>
        <taxon>Diptera</taxon>
        <taxon>Nematocera</taxon>
        <taxon>Psychodoidea</taxon>
        <taxon>Psychodidae</taxon>
        <taxon>Lutzomyia</taxon>
        <taxon>Lutzomyia</taxon>
    </lineage>
</organism>
<comment type="subcellular location">
    <subcellularLocation>
        <location evidence="1">Membrane</location>
        <topology evidence="1">Multi-pass membrane protein</topology>
    </subcellularLocation>
</comment>
<evidence type="ECO:0000256" key="1">
    <source>
        <dbReference type="ARBA" id="ARBA00004141"/>
    </source>
</evidence>